<gene>
    <name evidence="1" type="primary">Piso0_005378</name>
    <name evidence="1" type="ORF">GNLVRS01_PISO0N13829g</name>
</gene>
<proteinExistence type="predicted"/>
<evidence type="ECO:0000313" key="1">
    <source>
        <dbReference type="EMBL" id="CCE86861.1"/>
    </source>
</evidence>
<sequence length="125" mass="13352">MSVTTMSGVCEGSLLPLAADTRSFGGGMQRHMAAACFGEVECAGANERVAPITNVASYQRYVRGMAGLPYGRPLLQAAMDATFVSRVLAGGAPLARHTKSFFRRHTQRAHAPGFSTVVVAWLYQC</sequence>
<dbReference type="HOGENOM" id="CLU_1993457_0_0_1"/>
<dbReference type="InParanoid" id="G8Y208"/>
<keyword evidence="2" id="KW-1185">Reference proteome</keyword>
<reference evidence="1 2" key="1">
    <citation type="journal article" date="2012" name="G3 (Bethesda)">
        <title>Pichia sorbitophila, an interspecies yeast hybrid reveals early steps of genome resolution following polyploidization.</title>
        <authorList>
            <person name="Leh Louis V."/>
            <person name="Despons L."/>
            <person name="Friedrich A."/>
            <person name="Martin T."/>
            <person name="Durrens P."/>
            <person name="Casaregola S."/>
            <person name="Neuveglise C."/>
            <person name="Fairhead C."/>
            <person name="Marck C."/>
            <person name="Cruz J.A."/>
            <person name="Straub M.L."/>
            <person name="Kugler V."/>
            <person name="Sacerdot C."/>
            <person name="Uzunov Z."/>
            <person name="Thierry A."/>
            <person name="Weiss S."/>
            <person name="Bleykasten C."/>
            <person name="De Montigny J."/>
            <person name="Jacques N."/>
            <person name="Jung P."/>
            <person name="Lemaire M."/>
            <person name="Mallet S."/>
            <person name="Morel G."/>
            <person name="Richard G.F."/>
            <person name="Sarkar A."/>
            <person name="Savel G."/>
            <person name="Schacherer J."/>
            <person name="Seret M.L."/>
            <person name="Talla E."/>
            <person name="Samson G."/>
            <person name="Jubin C."/>
            <person name="Poulain J."/>
            <person name="Vacherie B."/>
            <person name="Barbe V."/>
            <person name="Pelletier E."/>
            <person name="Sherman D.J."/>
            <person name="Westhof E."/>
            <person name="Weissenbach J."/>
            <person name="Baret P.V."/>
            <person name="Wincker P."/>
            <person name="Gaillardin C."/>
            <person name="Dujon B."/>
            <person name="Souciet J.L."/>
        </authorList>
    </citation>
    <scope>NUCLEOTIDE SEQUENCE [LARGE SCALE GENOMIC DNA]</scope>
    <source>
        <strain evidence="2">ATCC MYA-4447 / BCRC 22081 / CBS 7064 / NBRC 10061 / NRRL Y-12695</strain>
    </source>
</reference>
<accession>G8Y208</accession>
<organism evidence="1 2">
    <name type="scientific">Pichia sorbitophila (strain ATCC MYA-4447 / BCRC 22081 / CBS 7064 / NBRC 10061 / NRRL Y-12695)</name>
    <name type="common">Hybrid yeast</name>
    <dbReference type="NCBI Taxonomy" id="559304"/>
    <lineage>
        <taxon>Eukaryota</taxon>
        <taxon>Fungi</taxon>
        <taxon>Dikarya</taxon>
        <taxon>Ascomycota</taxon>
        <taxon>Saccharomycotina</taxon>
        <taxon>Pichiomycetes</taxon>
        <taxon>Debaryomycetaceae</taxon>
        <taxon>Millerozyma</taxon>
    </lineage>
</organism>
<evidence type="ECO:0000313" key="2">
    <source>
        <dbReference type="Proteomes" id="UP000005222"/>
    </source>
</evidence>
<dbReference type="EMBL" id="FO082046">
    <property type="protein sequence ID" value="CCE86861.1"/>
    <property type="molecule type" value="Genomic_DNA"/>
</dbReference>
<name>G8Y208_PICSO</name>
<protein>
    <submittedName>
        <fullName evidence="1">Piso0_005378 protein</fullName>
    </submittedName>
</protein>
<dbReference type="AlphaFoldDB" id="G8Y208"/>
<dbReference type="Proteomes" id="UP000005222">
    <property type="component" value="Chromosome N"/>
</dbReference>